<dbReference type="EMBL" id="MLAK01000993">
    <property type="protein sequence ID" value="OHS99643.1"/>
    <property type="molecule type" value="Genomic_DNA"/>
</dbReference>
<accession>A0A1J4JQ48</accession>
<dbReference type="PROSITE" id="PS51421">
    <property type="entry name" value="RAS"/>
    <property type="match status" value="1"/>
</dbReference>
<dbReference type="PANTHER" id="PTHR47978">
    <property type="match status" value="1"/>
</dbReference>
<dbReference type="Pfam" id="PF00071">
    <property type="entry name" value="Ras"/>
    <property type="match status" value="1"/>
</dbReference>
<keyword evidence="3" id="KW-1185">Reference proteome</keyword>
<dbReference type="CDD" id="cd00154">
    <property type="entry name" value="Rab"/>
    <property type="match status" value="1"/>
</dbReference>
<dbReference type="SMART" id="SM00176">
    <property type="entry name" value="RAN"/>
    <property type="match status" value="1"/>
</dbReference>
<protein>
    <submittedName>
        <fullName evidence="2">Ras-related protein Rab-19</fullName>
    </submittedName>
</protein>
<dbReference type="SMART" id="SM00175">
    <property type="entry name" value="RAB"/>
    <property type="match status" value="1"/>
</dbReference>
<dbReference type="InterPro" id="IPR001806">
    <property type="entry name" value="Small_GTPase"/>
</dbReference>
<dbReference type="InterPro" id="IPR027417">
    <property type="entry name" value="P-loop_NTPase"/>
</dbReference>
<dbReference type="AlphaFoldDB" id="A0A1J4JQ48"/>
<dbReference type="SUPFAM" id="SSF52540">
    <property type="entry name" value="P-loop containing nucleoside triphosphate hydrolases"/>
    <property type="match status" value="1"/>
</dbReference>
<dbReference type="GeneID" id="94828883"/>
<sequence length="197" mass="22219">MSKSISCIKLILLGDSNVGKTSIVQRYMHNKFQDEQSPTIGAAFDTSKILISGIQYELNIWDTAGQEAYRSLLPMFFRSANIAMITFDVTSRSSFEAVPEWLSEVKQQAYENVIIILVANKIDLEERRMILQEEIVTMAKKCNASISETSASTGQGIEQAFESALMLYILGGQIKRDSLDNDKMINIKNEKERNRCC</sequence>
<evidence type="ECO:0000313" key="3">
    <source>
        <dbReference type="Proteomes" id="UP000179807"/>
    </source>
</evidence>
<evidence type="ECO:0000313" key="2">
    <source>
        <dbReference type="EMBL" id="OHS99643.1"/>
    </source>
</evidence>
<organism evidence="2 3">
    <name type="scientific">Tritrichomonas foetus</name>
    <dbReference type="NCBI Taxonomy" id="1144522"/>
    <lineage>
        <taxon>Eukaryota</taxon>
        <taxon>Metamonada</taxon>
        <taxon>Parabasalia</taxon>
        <taxon>Tritrichomonadida</taxon>
        <taxon>Tritrichomonadidae</taxon>
        <taxon>Tritrichomonas</taxon>
    </lineage>
</organism>
<dbReference type="GO" id="GO:0003924">
    <property type="term" value="F:GTPase activity"/>
    <property type="evidence" value="ECO:0007669"/>
    <property type="project" value="InterPro"/>
</dbReference>
<dbReference type="RefSeq" id="XP_068352780.1">
    <property type="nucleotide sequence ID" value="XM_068494179.1"/>
</dbReference>
<proteinExistence type="predicted"/>
<dbReference type="Proteomes" id="UP000179807">
    <property type="component" value="Unassembled WGS sequence"/>
</dbReference>
<dbReference type="PRINTS" id="PR00449">
    <property type="entry name" value="RASTRNSFRMNG"/>
</dbReference>
<dbReference type="VEuPathDB" id="TrichDB:TRFO_08258"/>
<dbReference type="NCBIfam" id="TIGR00231">
    <property type="entry name" value="small_GTP"/>
    <property type="match status" value="1"/>
</dbReference>
<dbReference type="InterPro" id="IPR005225">
    <property type="entry name" value="Small_GTP-bd"/>
</dbReference>
<evidence type="ECO:0000256" key="1">
    <source>
        <dbReference type="ARBA" id="ARBA00022741"/>
    </source>
</evidence>
<gene>
    <name evidence="2" type="primary">RAB19</name>
    <name evidence="2" type="ORF">TRFO_08258</name>
</gene>
<dbReference type="PROSITE" id="PS51420">
    <property type="entry name" value="RHO"/>
    <property type="match status" value="1"/>
</dbReference>
<dbReference type="SMART" id="SM00174">
    <property type="entry name" value="RHO"/>
    <property type="match status" value="1"/>
</dbReference>
<comment type="caution">
    <text evidence="2">The sequence shown here is derived from an EMBL/GenBank/DDBJ whole genome shotgun (WGS) entry which is preliminary data.</text>
</comment>
<dbReference type="PROSITE" id="PS51419">
    <property type="entry name" value="RAB"/>
    <property type="match status" value="1"/>
</dbReference>
<dbReference type="GO" id="GO:0005525">
    <property type="term" value="F:GTP binding"/>
    <property type="evidence" value="ECO:0007669"/>
    <property type="project" value="InterPro"/>
</dbReference>
<dbReference type="Gene3D" id="3.40.50.300">
    <property type="entry name" value="P-loop containing nucleotide triphosphate hydrolases"/>
    <property type="match status" value="1"/>
</dbReference>
<dbReference type="SMART" id="SM00173">
    <property type="entry name" value="RAS"/>
    <property type="match status" value="1"/>
</dbReference>
<dbReference type="FunFam" id="3.40.50.300:FF:000808">
    <property type="entry name" value="Small GTP-binding protein, putative"/>
    <property type="match status" value="1"/>
</dbReference>
<keyword evidence="1" id="KW-0547">Nucleotide-binding</keyword>
<dbReference type="OrthoDB" id="63533at2759"/>
<name>A0A1J4JQ48_9EUKA</name>
<reference evidence="2" key="1">
    <citation type="submission" date="2016-10" db="EMBL/GenBank/DDBJ databases">
        <authorList>
            <person name="Benchimol M."/>
            <person name="Almeida L.G."/>
            <person name="Vasconcelos A.T."/>
            <person name="Perreira-Neves A."/>
            <person name="Rosa I.A."/>
            <person name="Tasca T."/>
            <person name="Bogo M.R."/>
            <person name="de Souza W."/>
        </authorList>
    </citation>
    <scope>NUCLEOTIDE SEQUENCE [LARGE SCALE GENOMIC DNA]</scope>
    <source>
        <strain evidence="2">K</strain>
    </source>
</reference>